<comment type="caution">
    <text evidence="2">The sequence shown here is derived from an EMBL/GenBank/DDBJ whole genome shotgun (WGS) entry which is preliminary data.</text>
</comment>
<dbReference type="Proteomes" id="UP000756921">
    <property type="component" value="Unassembled WGS sequence"/>
</dbReference>
<evidence type="ECO:0000313" key="2">
    <source>
        <dbReference type="EMBL" id="KAF9730209.1"/>
    </source>
</evidence>
<evidence type="ECO:0000259" key="1">
    <source>
        <dbReference type="PROSITE" id="PS50097"/>
    </source>
</evidence>
<protein>
    <submittedName>
        <fullName evidence="2">BTB/POZ domain-containing protein</fullName>
    </submittedName>
</protein>
<reference evidence="2" key="1">
    <citation type="journal article" date="2020" name="Mol. Plant Microbe Interact.">
        <title>Genome Sequence of the Biocontrol Agent Coniothyrium minitans strain Conio (IMI 134523).</title>
        <authorList>
            <person name="Patel D."/>
            <person name="Shittu T.A."/>
            <person name="Baroncelli R."/>
            <person name="Muthumeenakshi S."/>
            <person name="Osborne T.H."/>
            <person name="Janganan T.K."/>
            <person name="Sreenivasaprasad S."/>
        </authorList>
    </citation>
    <scope>NUCLEOTIDE SEQUENCE</scope>
    <source>
        <strain evidence="2">Conio</strain>
    </source>
</reference>
<dbReference type="SUPFAM" id="SSF54695">
    <property type="entry name" value="POZ domain"/>
    <property type="match status" value="1"/>
</dbReference>
<dbReference type="InterPro" id="IPR000210">
    <property type="entry name" value="BTB/POZ_dom"/>
</dbReference>
<dbReference type="EMBL" id="WJXW01000015">
    <property type="protein sequence ID" value="KAF9730209.1"/>
    <property type="molecule type" value="Genomic_DNA"/>
</dbReference>
<dbReference type="PROSITE" id="PS50097">
    <property type="entry name" value="BTB"/>
    <property type="match status" value="1"/>
</dbReference>
<dbReference type="OrthoDB" id="6359816at2759"/>
<dbReference type="CDD" id="cd18186">
    <property type="entry name" value="BTB_POZ_ZBTB_KLHL-like"/>
    <property type="match status" value="1"/>
</dbReference>
<sequence length="284" mass="31441">MAFKSYVRDLSYLQSGSLSDLTLNFGEKSWQIHKALAVCHSKWFQKALTNGLEETTSGVITLQDDYRYANATDCMVSYFYQAGYDASKYDTIESLLHAQVAILADKYDCASLYSLARSSFSNTIEATKSDDWAVVAGFIYDYTTTEASAHLEIRKLAVVAKASRRSVLKTTLLDESVIDLLRSNADLATDLLLGGRHGTDYHFICEHCRYSHVGPRSCPSVFSADDSGTRDCPQCGKGNGHQARHTRWVNISMRPTYSCPLCDGCHTLKPEEAGDMHPPATVTS</sequence>
<keyword evidence="3" id="KW-1185">Reference proteome</keyword>
<evidence type="ECO:0000313" key="3">
    <source>
        <dbReference type="Proteomes" id="UP000756921"/>
    </source>
</evidence>
<accession>A0A9P6KL77</accession>
<dbReference type="PANTHER" id="PTHR47843:SF5">
    <property type="entry name" value="BTB_POZ DOMAIN PROTEIN"/>
    <property type="match status" value="1"/>
</dbReference>
<dbReference type="InterPro" id="IPR011333">
    <property type="entry name" value="SKP1/BTB/POZ_sf"/>
</dbReference>
<organism evidence="2 3">
    <name type="scientific">Paraphaeosphaeria minitans</name>
    <dbReference type="NCBI Taxonomy" id="565426"/>
    <lineage>
        <taxon>Eukaryota</taxon>
        <taxon>Fungi</taxon>
        <taxon>Dikarya</taxon>
        <taxon>Ascomycota</taxon>
        <taxon>Pezizomycotina</taxon>
        <taxon>Dothideomycetes</taxon>
        <taxon>Pleosporomycetidae</taxon>
        <taxon>Pleosporales</taxon>
        <taxon>Massarineae</taxon>
        <taxon>Didymosphaeriaceae</taxon>
        <taxon>Paraphaeosphaeria</taxon>
    </lineage>
</organism>
<feature type="domain" description="BTB" evidence="1">
    <location>
        <begin position="19"/>
        <end position="88"/>
    </location>
</feature>
<dbReference type="PANTHER" id="PTHR47843">
    <property type="entry name" value="BTB DOMAIN-CONTAINING PROTEIN-RELATED"/>
    <property type="match status" value="1"/>
</dbReference>
<proteinExistence type="predicted"/>
<name>A0A9P6KL77_9PLEO</name>
<dbReference type="Gene3D" id="3.30.710.10">
    <property type="entry name" value="Potassium Channel Kv1.1, Chain A"/>
    <property type="match status" value="1"/>
</dbReference>
<gene>
    <name evidence="2" type="ORF">PMIN01_12142</name>
</gene>
<dbReference type="Pfam" id="PF00651">
    <property type="entry name" value="BTB"/>
    <property type="match status" value="1"/>
</dbReference>
<dbReference type="AlphaFoldDB" id="A0A9P6KL77"/>